<reference evidence="7" key="1">
    <citation type="submission" date="2023-05" db="EMBL/GenBank/DDBJ databases">
        <title>Limnohabitans sp. strain HM2-2 Genome sequencing and assembly.</title>
        <authorList>
            <person name="Jung Y."/>
        </authorList>
    </citation>
    <scope>NUCLEOTIDE SEQUENCE</scope>
    <source>
        <strain evidence="7">HM2-2</strain>
    </source>
</reference>
<dbReference type="RefSeq" id="WP_283223340.1">
    <property type="nucleotide sequence ID" value="NZ_JASGBH010000002.1"/>
</dbReference>
<dbReference type="Gene3D" id="1.10.760.10">
    <property type="entry name" value="Cytochrome c-like domain"/>
    <property type="match status" value="1"/>
</dbReference>
<keyword evidence="3 4" id="KW-0408">Iron</keyword>
<dbReference type="EMBL" id="JASGBH010000002">
    <property type="protein sequence ID" value="MDI9232938.1"/>
    <property type="molecule type" value="Genomic_DNA"/>
</dbReference>
<protein>
    <submittedName>
        <fullName evidence="7">Cytochrome c</fullName>
    </submittedName>
</protein>
<gene>
    <name evidence="7" type="ORF">QLQ16_03715</name>
</gene>
<sequence>MHPTLHWLSAVMLAIPLAAAGQTSAALGRADFRDNCASCHGKAGQGDGPLSSWLVKPPADLRTIAQRNGGRFEEDRLAELIDGRWSGDGGPHGWRDMPVWGQVFKQRAMTQPGDSPQTAEWSAQDRIQSLLMFLKTLQLP</sequence>
<evidence type="ECO:0000256" key="3">
    <source>
        <dbReference type="ARBA" id="ARBA00023004"/>
    </source>
</evidence>
<accession>A0ABT6X4K8</accession>
<name>A0ABT6X4K8_9BURK</name>
<keyword evidence="1 4" id="KW-0349">Heme</keyword>
<feature type="chain" id="PRO_5047138122" evidence="5">
    <location>
        <begin position="26"/>
        <end position="140"/>
    </location>
</feature>
<dbReference type="Proteomes" id="UP001431902">
    <property type="component" value="Unassembled WGS sequence"/>
</dbReference>
<evidence type="ECO:0000313" key="7">
    <source>
        <dbReference type="EMBL" id="MDI9232938.1"/>
    </source>
</evidence>
<keyword evidence="5" id="KW-0732">Signal</keyword>
<keyword evidence="8" id="KW-1185">Reference proteome</keyword>
<proteinExistence type="predicted"/>
<dbReference type="InterPro" id="IPR036909">
    <property type="entry name" value="Cyt_c-like_dom_sf"/>
</dbReference>
<dbReference type="Pfam" id="PF00034">
    <property type="entry name" value="Cytochrom_C"/>
    <property type="match status" value="1"/>
</dbReference>
<evidence type="ECO:0000256" key="2">
    <source>
        <dbReference type="ARBA" id="ARBA00022723"/>
    </source>
</evidence>
<evidence type="ECO:0000259" key="6">
    <source>
        <dbReference type="PROSITE" id="PS51007"/>
    </source>
</evidence>
<evidence type="ECO:0000256" key="5">
    <source>
        <dbReference type="SAM" id="SignalP"/>
    </source>
</evidence>
<dbReference type="InterPro" id="IPR009056">
    <property type="entry name" value="Cyt_c-like_dom"/>
</dbReference>
<organism evidence="7 8">
    <name type="scientific">Limnohabitans lacus</name>
    <dbReference type="NCBI Taxonomy" id="3045173"/>
    <lineage>
        <taxon>Bacteria</taxon>
        <taxon>Pseudomonadati</taxon>
        <taxon>Pseudomonadota</taxon>
        <taxon>Betaproteobacteria</taxon>
        <taxon>Burkholderiales</taxon>
        <taxon>Comamonadaceae</taxon>
        <taxon>Limnohabitans</taxon>
    </lineage>
</organism>
<feature type="signal peptide" evidence="5">
    <location>
        <begin position="1"/>
        <end position="25"/>
    </location>
</feature>
<comment type="caution">
    <text evidence="7">The sequence shown here is derived from an EMBL/GenBank/DDBJ whole genome shotgun (WGS) entry which is preliminary data.</text>
</comment>
<feature type="domain" description="Cytochrome c" evidence="6">
    <location>
        <begin position="23"/>
        <end position="138"/>
    </location>
</feature>
<evidence type="ECO:0000256" key="1">
    <source>
        <dbReference type="ARBA" id="ARBA00022617"/>
    </source>
</evidence>
<evidence type="ECO:0000256" key="4">
    <source>
        <dbReference type="PROSITE-ProRule" id="PRU00433"/>
    </source>
</evidence>
<evidence type="ECO:0000313" key="8">
    <source>
        <dbReference type="Proteomes" id="UP001431902"/>
    </source>
</evidence>
<dbReference type="PROSITE" id="PS51007">
    <property type="entry name" value="CYTC"/>
    <property type="match status" value="1"/>
</dbReference>
<dbReference type="SUPFAM" id="SSF46626">
    <property type="entry name" value="Cytochrome c"/>
    <property type="match status" value="1"/>
</dbReference>
<keyword evidence="2 4" id="KW-0479">Metal-binding</keyword>